<accession>A0A1Y5NUV6</accession>
<gene>
    <name evidence="2" type="ORF">MIPYR_10347</name>
</gene>
<dbReference type="GO" id="GO:0003677">
    <property type="term" value="F:DNA binding"/>
    <property type="evidence" value="ECO:0007669"/>
    <property type="project" value="InterPro"/>
</dbReference>
<dbReference type="AlphaFoldDB" id="A0A1Y5NUV6"/>
<dbReference type="InterPro" id="IPR041657">
    <property type="entry name" value="HTH_17"/>
</dbReference>
<organism evidence="2">
    <name type="scientific">uncultured Microbacterium sp</name>
    <dbReference type="NCBI Taxonomy" id="191216"/>
    <lineage>
        <taxon>Bacteria</taxon>
        <taxon>Bacillati</taxon>
        <taxon>Actinomycetota</taxon>
        <taxon>Actinomycetes</taxon>
        <taxon>Micrococcales</taxon>
        <taxon>Microbacteriaceae</taxon>
        <taxon>Microbacterium</taxon>
        <taxon>environmental samples</taxon>
    </lineage>
</organism>
<dbReference type="InterPro" id="IPR009061">
    <property type="entry name" value="DNA-bd_dom_put_sf"/>
</dbReference>
<evidence type="ECO:0000313" key="2">
    <source>
        <dbReference type="EMBL" id="SBS70207.1"/>
    </source>
</evidence>
<dbReference type="InterPro" id="IPR010093">
    <property type="entry name" value="SinI_DNA-bd"/>
</dbReference>
<protein>
    <recommendedName>
        <fullName evidence="1">Helix-turn-helix domain-containing protein</fullName>
    </recommendedName>
</protein>
<dbReference type="Pfam" id="PF12728">
    <property type="entry name" value="HTH_17"/>
    <property type="match status" value="1"/>
</dbReference>
<sequence>MNTSPKSLALTMKDAAALVGVDYRTIKQGIDTGTIPTVQLGARRLIPRAELLRVFGIRI</sequence>
<reference evidence="2" key="1">
    <citation type="submission" date="2016-03" db="EMBL/GenBank/DDBJ databases">
        <authorList>
            <person name="Ploux O."/>
        </authorList>
    </citation>
    <scope>NUCLEOTIDE SEQUENCE</scope>
    <source>
        <strain evidence="2">UC1</strain>
    </source>
</reference>
<feature type="domain" description="Helix-turn-helix" evidence="1">
    <location>
        <begin position="10"/>
        <end position="53"/>
    </location>
</feature>
<dbReference type="SUPFAM" id="SSF46955">
    <property type="entry name" value="Putative DNA-binding domain"/>
    <property type="match status" value="1"/>
</dbReference>
<evidence type="ECO:0000259" key="1">
    <source>
        <dbReference type="Pfam" id="PF12728"/>
    </source>
</evidence>
<dbReference type="RefSeq" id="WP_295572828.1">
    <property type="nucleotide sequence ID" value="NZ_FLQR01000001.1"/>
</dbReference>
<proteinExistence type="predicted"/>
<dbReference type="NCBIfam" id="TIGR01764">
    <property type="entry name" value="excise"/>
    <property type="match status" value="1"/>
</dbReference>
<dbReference type="EMBL" id="FLQR01000001">
    <property type="protein sequence ID" value="SBS70207.1"/>
    <property type="molecule type" value="Genomic_DNA"/>
</dbReference>
<name>A0A1Y5NUV6_9MICO</name>